<evidence type="ECO:0000256" key="9">
    <source>
        <dbReference type="ARBA" id="ARBA00023316"/>
    </source>
</evidence>
<dbReference type="InterPro" id="IPR050396">
    <property type="entry name" value="Glycosyltr_51/Transpeptidase"/>
</dbReference>
<evidence type="ECO:0000256" key="1">
    <source>
        <dbReference type="ARBA" id="ARBA00004236"/>
    </source>
</evidence>
<dbReference type="PANTHER" id="PTHR32282">
    <property type="entry name" value="BINDING PROTEIN TRANSPEPTIDASE, PUTATIVE-RELATED"/>
    <property type="match status" value="1"/>
</dbReference>
<keyword evidence="3" id="KW-1003">Cell membrane</keyword>
<dbReference type="AlphaFoldDB" id="A0A1H4BXT6"/>
<evidence type="ECO:0000256" key="3">
    <source>
        <dbReference type="ARBA" id="ARBA00022475"/>
    </source>
</evidence>
<dbReference type="GO" id="GO:0071555">
    <property type="term" value="P:cell wall organization"/>
    <property type="evidence" value="ECO:0007669"/>
    <property type="project" value="UniProtKB-KW"/>
</dbReference>
<comment type="pathway">
    <text evidence="2">Cell wall biogenesis; peptidoglycan biosynthesis.</text>
</comment>
<sequence>MTGYVIYSKNKKKQVPLGVVSEEYDCKAVIENIPTRIKEYLVPIEDKRFFEHRGIDIKGISRALLENFKAGKIVQGGSTITQQLARNLLKDNSKTISRKVRETIKAIQIEDQYSKDEILNLYFNNVYFGKNLRGIRVAGLYYFGKETNKLSHSELLYLLTILRGPNYYVKRPEIAIERYKYISNTLYDSKLISKNRNKKNLKSKICLDNNQLKCIKEIAIPYITQTVDHKEKKINSTIDNRY</sequence>
<keyword evidence="7" id="KW-0573">Peptidoglycan synthesis</keyword>
<dbReference type="GO" id="GO:0009252">
    <property type="term" value="P:peptidoglycan biosynthetic process"/>
    <property type="evidence" value="ECO:0007669"/>
    <property type="project" value="UniProtKB-KW"/>
</dbReference>
<comment type="catalytic activity">
    <reaction evidence="10">
        <text>Preferential cleavage: (Ac)2-L-Lys-D-Ala-|-D-Ala. Also transpeptidation of peptidyl-alanyl moieties that are N-acyl substituents of D-alanine.</text>
        <dbReference type="EC" id="3.4.16.4"/>
    </reaction>
</comment>
<dbReference type="InterPro" id="IPR001264">
    <property type="entry name" value="Glyco_trans_51"/>
</dbReference>
<keyword evidence="6" id="KW-0133">Cell shape</keyword>
<dbReference type="GO" id="GO:0030288">
    <property type="term" value="C:outer membrane-bounded periplasmic space"/>
    <property type="evidence" value="ECO:0007669"/>
    <property type="project" value="TreeGrafter"/>
</dbReference>
<keyword evidence="4" id="KW-0328">Glycosyltransferase</keyword>
<dbReference type="GO" id="GO:0005886">
    <property type="term" value="C:plasma membrane"/>
    <property type="evidence" value="ECO:0007669"/>
    <property type="project" value="UniProtKB-SubCell"/>
</dbReference>
<dbReference type="GO" id="GO:0008955">
    <property type="term" value="F:peptidoglycan glycosyltransferase activity"/>
    <property type="evidence" value="ECO:0007669"/>
    <property type="project" value="UniProtKB-EC"/>
</dbReference>
<evidence type="ECO:0000256" key="10">
    <source>
        <dbReference type="ARBA" id="ARBA00034000"/>
    </source>
</evidence>
<evidence type="ECO:0000256" key="5">
    <source>
        <dbReference type="ARBA" id="ARBA00022679"/>
    </source>
</evidence>
<evidence type="ECO:0000256" key="7">
    <source>
        <dbReference type="ARBA" id="ARBA00022984"/>
    </source>
</evidence>
<dbReference type="GO" id="GO:0008360">
    <property type="term" value="P:regulation of cell shape"/>
    <property type="evidence" value="ECO:0007669"/>
    <property type="project" value="UniProtKB-KW"/>
</dbReference>
<evidence type="ECO:0000256" key="8">
    <source>
        <dbReference type="ARBA" id="ARBA00023136"/>
    </source>
</evidence>
<dbReference type="EMBL" id="FNRD01000005">
    <property type="protein sequence ID" value="SEA52899.1"/>
    <property type="molecule type" value="Genomic_DNA"/>
</dbReference>
<evidence type="ECO:0000313" key="14">
    <source>
        <dbReference type="Proteomes" id="UP000198951"/>
    </source>
</evidence>
<dbReference type="InterPro" id="IPR023346">
    <property type="entry name" value="Lysozyme-like_dom_sf"/>
</dbReference>
<dbReference type="Proteomes" id="UP000198951">
    <property type="component" value="Unassembled WGS sequence"/>
</dbReference>
<keyword evidence="5" id="KW-0808">Transferase</keyword>
<name>A0A1H4BXT6_9FLAO</name>
<comment type="subcellular location">
    <subcellularLocation>
        <location evidence="1">Cell membrane</location>
    </subcellularLocation>
</comment>
<evidence type="ECO:0000256" key="6">
    <source>
        <dbReference type="ARBA" id="ARBA00022960"/>
    </source>
</evidence>
<comment type="catalytic activity">
    <reaction evidence="11">
        <text>[GlcNAc-(1-&gt;4)-Mur2Ac(oyl-L-Ala-gamma-D-Glu-L-Lys-D-Ala-D-Ala)](n)-di-trans,octa-cis-undecaprenyl diphosphate + beta-D-GlcNAc-(1-&gt;4)-Mur2Ac(oyl-L-Ala-gamma-D-Glu-L-Lys-D-Ala-D-Ala)-di-trans,octa-cis-undecaprenyl diphosphate = [GlcNAc-(1-&gt;4)-Mur2Ac(oyl-L-Ala-gamma-D-Glu-L-Lys-D-Ala-D-Ala)](n+1)-di-trans,octa-cis-undecaprenyl diphosphate + di-trans,octa-cis-undecaprenyl diphosphate + H(+)</text>
        <dbReference type="Rhea" id="RHEA:23708"/>
        <dbReference type="Rhea" id="RHEA-COMP:9602"/>
        <dbReference type="Rhea" id="RHEA-COMP:9603"/>
        <dbReference type="ChEBI" id="CHEBI:15378"/>
        <dbReference type="ChEBI" id="CHEBI:58405"/>
        <dbReference type="ChEBI" id="CHEBI:60033"/>
        <dbReference type="ChEBI" id="CHEBI:78435"/>
        <dbReference type="EC" id="2.4.99.28"/>
    </reaction>
</comment>
<dbReference type="InterPro" id="IPR036950">
    <property type="entry name" value="PBP_transglycosylase"/>
</dbReference>
<evidence type="ECO:0000256" key="2">
    <source>
        <dbReference type="ARBA" id="ARBA00004752"/>
    </source>
</evidence>
<dbReference type="SUPFAM" id="SSF53955">
    <property type="entry name" value="Lysozyme-like"/>
    <property type="match status" value="1"/>
</dbReference>
<keyword evidence="14" id="KW-1185">Reference proteome</keyword>
<keyword evidence="8" id="KW-0472">Membrane</keyword>
<feature type="domain" description="Glycosyl transferase family 51" evidence="12">
    <location>
        <begin position="24"/>
        <end position="185"/>
    </location>
</feature>
<reference evidence="14" key="1">
    <citation type="submission" date="2016-10" db="EMBL/GenBank/DDBJ databases">
        <authorList>
            <person name="Varghese N."/>
            <person name="Submissions S."/>
        </authorList>
    </citation>
    <scope>NUCLEOTIDE SEQUENCE [LARGE SCALE GENOMIC DNA]</scope>
    <source>
        <strain evidence="14">DSM 22376</strain>
    </source>
</reference>
<proteinExistence type="predicted"/>
<evidence type="ECO:0000259" key="12">
    <source>
        <dbReference type="Pfam" id="PF00912"/>
    </source>
</evidence>
<dbReference type="Pfam" id="PF00912">
    <property type="entry name" value="Transgly"/>
    <property type="match status" value="1"/>
</dbReference>
<gene>
    <name evidence="13" type="ORF">SAMN05443667_105123</name>
</gene>
<accession>A0A1H4BXT6</accession>
<evidence type="ECO:0000313" key="13">
    <source>
        <dbReference type="EMBL" id="SEA52899.1"/>
    </source>
</evidence>
<dbReference type="PANTHER" id="PTHR32282:SF11">
    <property type="entry name" value="PENICILLIN-BINDING PROTEIN 1B"/>
    <property type="match status" value="1"/>
</dbReference>
<evidence type="ECO:0000256" key="4">
    <source>
        <dbReference type="ARBA" id="ARBA00022676"/>
    </source>
</evidence>
<dbReference type="GO" id="GO:0009002">
    <property type="term" value="F:serine-type D-Ala-D-Ala carboxypeptidase activity"/>
    <property type="evidence" value="ECO:0007669"/>
    <property type="project" value="UniProtKB-EC"/>
</dbReference>
<keyword evidence="9" id="KW-0961">Cell wall biogenesis/degradation</keyword>
<dbReference type="Gene3D" id="1.10.3810.10">
    <property type="entry name" value="Biosynthetic peptidoglycan transglycosylase-like"/>
    <property type="match status" value="1"/>
</dbReference>
<evidence type="ECO:0000256" key="11">
    <source>
        <dbReference type="ARBA" id="ARBA00049902"/>
    </source>
</evidence>
<protein>
    <submittedName>
        <fullName evidence="13">Penicillin-binding protein 1A/penicillin-binding protein 2A</fullName>
    </submittedName>
</protein>
<organism evidence="13 14">
    <name type="scientific">Flavobacterium gillisiae</name>
    <dbReference type="NCBI Taxonomy" id="150146"/>
    <lineage>
        <taxon>Bacteria</taxon>
        <taxon>Pseudomonadati</taxon>
        <taxon>Bacteroidota</taxon>
        <taxon>Flavobacteriia</taxon>
        <taxon>Flavobacteriales</taxon>
        <taxon>Flavobacteriaceae</taxon>
        <taxon>Flavobacterium</taxon>
    </lineage>
</organism>
<dbReference type="STRING" id="150146.SAMN05443667_105123"/>